<dbReference type="InterPro" id="IPR011006">
    <property type="entry name" value="CheY-like_superfamily"/>
</dbReference>
<feature type="compositionally biased region" description="Acidic residues" evidence="3">
    <location>
        <begin position="196"/>
        <end position="216"/>
    </location>
</feature>
<evidence type="ECO:0000256" key="1">
    <source>
        <dbReference type="ARBA" id="ARBA00022553"/>
    </source>
</evidence>
<accession>A0A5B9P7F5</accession>
<dbReference type="RefSeq" id="WP_075084386.1">
    <property type="nucleotide sequence ID" value="NZ_CP042912.1"/>
</dbReference>
<dbReference type="GO" id="GO:0000160">
    <property type="term" value="P:phosphorelay signal transduction system"/>
    <property type="evidence" value="ECO:0007669"/>
    <property type="project" value="InterPro"/>
</dbReference>
<evidence type="ECO:0000313" key="6">
    <source>
        <dbReference type="Proteomes" id="UP000322214"/>
    </source>
</evidence>
<feature type="domain" description="Response regulatory" evidence="4">
    <location>
        <begin position="723"/>
        <end position="839"/>
    </location>
</feature>
<dbReference type="SUPFAM" id="SSF52172">
    <property type="entry name" value="CheY-like"/>
    <property type="match status" value="1"/>
</dbReference>
<feature type="region of interest" description="Disordered" evidence="3">
    <location>
        <begin position="427"/>
        <end position="576"/>
    </location>
</feature>
<protein>
    <submittedName>
        <fullName evidence="5">Response regulator PleD</fullName>
    </submittedName>
</protein>
<feature type="modified residue" description="4-aspartylphosphate" evidence="2">
    <location>
        <position position="772"/>
    </location>
</feature>
<feature type="compositionally biased region" description="Basic and acidic residues" evidence="3">
    <location>
        <begin position="474"/>
        <end position="506"/>
    </location>
</feature>
<feature type="compositionally biased region" description="Basic and acidic residues" evidence="3">
    <location>
        <begin position="435"/>
        <end position="467"/>
    </location>
</feature>
<dbReference type="InterPro" id="IPR050595">
    <property type="entry name" value="Bact_response_regulator"/>
</dbReference>
<keyword evidence="1 2" id="KW-0597">Phosphoprotein</keyword>
<dbReference type="Proteomes" id="UP000322214">
    <property type="component" value="Chromosome"/>
</dbReference>
<proteinExistence type="predicted"/>
<dbReference type="KEGG" id="mff:MFFC18_12850"/>
<evidence type="ECO:0000259" key="4">
    <source>
        <dbReference type="PROSITE" id="PS50110"/>
    </source>
</evidence>
<reference evidence="5 6" key="1">
    <citation type="submission" date="2019-08" db="EMBL/GenBank/DDBJ databases">
        <title>Deep-cultivation of Planctomycetes and their phenomic and genomic characterization uncovers novel biology.</title>
        <authorList>
            <person name="Wiegand S."/>
            <person name="Jogler M."/>
            <person name="Boedeker C."/>
            <person name="Pinto D."/>
            <person name="Vollmers J."/>
            <person name="Rivas-Marin E."/>
            <person name="Kohn T."/>
            <person name="Peeters S.H."/>
            <person name="Heuer A."/>
            <person name="Rast P."/>
            <person name="Oberbeckmann S."/>
            <person name="Bunk B."/>
            <person name="Jeske O."/>
            <person name="Meyerdierks A."/>
            <person name="Storesund J.E."/>
            <person name="Kallscheuer N."/>
            <person name="Luecker S."/>
            <person name="Lage O.M."/>
            <person name="Pohl T."/>
            <person name="Merkel B.J."/>
            <person name="Hornburger P."/>
            <person name="Mueller R.-W."/>
            <person name="Bruemmer F."/>
            <person name="Labrenz M."/>
            <person name="Spormann A.M."/>
            <person name="Op den Camp H."/>
            <person name="Overmann J."/>
            <person name="Amann R."/>
            <person name="Jetten M.S.M."/>
            <person name="Mascher T."/>
            <person name="Medema M.H."/>
            <person name="Devos D.P."/>
            <person name="Kaster A.-K."/>
            <person name="Ovreas L."/>
            <person name="Rohde M."/>
            <person name="Galperin M.Y."/>
            <person name="Jogler C."/>
        </authorList>
    </citation>
    <scope>NUCLEOTIDE SEQUENCE [LARGE SCALE GENOMIC DNA]</scope>
    <source>
        <strain evidence="5 6">FC18</strain>
    </source>
</reference>
<evidence type="ECO:0000256" key="2">
    <source>
        <dbReference type="PROSITE-ProRule" id="PRU00169"/>
    </source>
</evidence>
<feature type="compositionally biased region" description="Acidic residues" evidence="3">
    <location>
        <begin position="175"/>
        <end position="188"/>
    </location>
</feature>
<evidence type="ECO:0000313" key="5">
    <source>
        <dbReference type="EMBL" id="QEG21429.1"/>
    </source>
</evidence>
<dbReference type="CDD" id="cd17574">
    <property type="entry name" value="REC_OmpR"/>
    <property type="match status" value="1"/>
</dbReference>
<dbReference type="PANTHER" id="PTHR44591:SF3">
    <property type="entry name" value="RESPONSE REGULATORY DOMAIN-CONTAINING PROTEIN"/>
    <property type="match status" value="1"/>
</dbReference>
<keyword evidence="6" id="KW-1185">Reference proteome</keyword>
<dbReference type="Pfam" id="PF00072">
    <property type="entry name" value="Response_reg"/>
    <property type="match status" value="1"/>
</dbReference>
<dbReference type="SMART" id="SM00448">
    <property type="entry name" value="REC"/>
    <property type="match status" value="1"/>
</dbReference>
<dbReference type="PROSITE" id="PS50110">
    <property type="entry name" value="RESPONSE_REGULATORY"/>
    <property type="match status" value="1"/>
</dbReference>
<evidence type="ECO:0000256" key="3">
    <source>
        <dbReference type="SAM" id="MobiDB-lite"/>
    </source>
</evidence>
<dbReference type="OrthoDB" id="268461at2"/>
<dbReference type="PANTHER" id="PTHR44591">
    <property type="entry name" value="STRESS RESPONSE REGULATOR PROTEIN 1"/>
    <property type="match status" value="1"/>
</dbReference>
<feature type="region of interest" description="Disordered" evidence="3">
    <location>
        <begin position="173"/>
        <end position="231"/>
    </location>
</feature>
<feature type="compositionally biased region" description="Basic and acidic residues" evidence="3">
    <location>
        <begin position="552"/>
        <end position="576"/>
    </location>
</feature>
<feature type="compositionally biased region" description="Basic and acidic residues" evidence="3">
    <location>
        <begin position="513"/>
        <end position="545"/>
    </location>
</feature>
<sequence>MNSNTSQPLRTAAEALLNGDVVESFEGQGRQPQDVEAWLFEAWSRDSVDGALEALMQALELDADCELAMQGVQWVEGLSGLAQQVLLRPENPLATPQLDTESELELESEDVGKAEAVVEEAATNEAADESVEEPVCAGELYCVEEVEGEPSEPECGNGVAEMTLFGQSISLSDVADADSSESECELEEEPTHLASEEAEPEAVAEPESDQDTEEGSETLQELSSASLDDEAASECTELSLLNNLFQPALTADLEDALATSELAPLEVDASEGSDVAETACEIAELTPAEAVEAVEVEDESEAAEEVFYWAGELTAVDGGAEEASSDLDVDGVEADEAQRLADEAEAQRLADEAEAQLLADEAEAQRLVDEAEAQRLADEQAELEAKQEAEAAEAQRLADEAEAQRLADEAEAKRLADEQAELEAKQEAEAAEAQRLADEAEAQRLADEAEAQRLADEQAELEAKQEAEAAEAQRLADEAEAQRLVDEAEAQRLADEQAELEAKQEAEAAEAQRLADEAEAQRLADEAEAKRLADEQAELEAKQEAEAAEAQRLADEAEAQRLADEAEAKRLADEQAELEAKQAAEALRLAEEAAEAQRRAEEEAVAERLSASRQVAATIMQRTQNEANLDSVDNLETCVNEVQQIALEPVDIDPVGEASDSDVAPVAEIAPVAAQVPAEAVEAEIHQTIEELNNEVSEVVADITPAPAEPTQVEPVAEADGPLVLAVDDSPTIRKLVSMTLEREGFRVITAADGLEALQLLSEHMPDIILSDVNMPRLDGYKLCRFVKKHDRTKHIPVVMLSGKDGVFDKLRGKMFGCGDYITKPFESADLVEKVRFHTGVYSN</sequence>
<dbReference type="AlphaFoldDB" id="A0A5B9P7F5"/>
<dbReference type="EMBL" id="CP042912">
    <property type="protein sequence ID" value="QEG21429.1"/>
    <property type="molecule type" value="Genomic_DNA"/>
</dbReference>
<dbReference type="Gene3D" id="3.40.50.2300">
    <property type="match status" value="1"/>
</dbReference>
<dbReference type="InterPro" id="IPR001789">
    <property type="entry name" value="Sig_transdc_resp-reg_receiver"/>
</dbReference>
<gene>
    <name evidence="5" type="primary">pleD_2</name>
    <name evidence="5" type="ORF">MFFC18_12850</name>
</gene>
<dbReference type="STRING" id="980251.GCA_001642875_01590"/>
<organism evidence="5 6">
    <name type="scientific">Mariniblastus fucicola</name>
    <dbReference type="NCBI Taxonomy" id="980251"/>
    <lineage>
        <taxon>Bacteria</taxon>
        <taxon>Pseudomonadati</taxon>
        <taxon>Planctomycetota</taxon>
        <taxon>Planctomycetia</taxon>
        <taxon>Pirellulales</taxon>
        <taxon>Pirellulaceae</taxon>
        <taxon>Mariniblastus</taxon>
    </lineage>
</organism>
<name>A0A5B9P7F5_9BACT</name>